<comment type="similarity">
    <text evidence="1">Belongs to the 'GDXG' lipolytic enzyme family.</text>
</comment>
<feature type="domain" description="Alpha/beta hydrolase fold-3" evidence="5">
    <location>
        <begin position="93"/>
        <end position="207"/>
    </location>
</feature>
<evidence type="ECO:0000256" key="3">
    <source>
        <dbReference type="PROSITE-ProRule" id="PRU10038"/>
    </source>
</evidence>
<dbReference type="InterPro" id="IPR050300">
    <property type="entry name" value="GDXG_lipolytic_enzyme"/>
</dbReference>
<evidence type="ECO:0000256" key="1">
    <source>
        <dbReference type="ARBA" id="ARBA00010515"/>
    </source>
</evidence>
<organism evidence="6 7">
    <name type="scientific">Corynebacterium nuruki</name>
    <dbReference type="NCBI Taxonomy" id="1032851"/>
    <lineage>
        <taxon>Bacteria</taxon>
        <taxon>Bacillati</taxon>
        <taxon>Actinomycetota</taxon>
        <taxon>Actinomycetes</taxon>
        <taxon>Mycobacteriales</taxon>
        <taxon>Corynebacteriaceae</taxon>
        <taxon>Corynebacterium</taxon>
    </lineage>
</organism>
<dbReference type="InterPro" id="IPR029058">
    <property type="entry name" value="AB_hydrolase_fold"/>
</dbReference>
<dbReference type="SUPFAM" id="SSF53474">
    <property type="entry name" value="alpha/beta-Hydrolases"/>
    <property type="match status" value="1"/>
</dbReference>
<proteinExistence type="inferred from homology"/>
<dbReference type="GO" id="GO:0016787">
    <property type="term" value="F:hydrolase activity"/>
    <property type="evidence" value="ECO:0007669"/>
    <property type="project" value="UniProtKB-KW"/>
</dbReference>
<feature type="non-terminal residue" evidence="6">
    <location>
        <position position="211"/>
    </location>
</feature>
<gene>
    <name evidence="6" type="ORF">DIW82_10075</name>
</gene>
<dbReference type="STRING" id="863239.GCA_000213935_02426"/>
<feature type="active site" evidence="3">
    <location>
        <position position="171"/>
    </location>
</feature>
<comment type="caution">
    <text evidence="6">The sequence shown here is derived from an EMBL/GenBank/DDBJ whole genome shotgun (WGS) entry which is preliminary data.</text>
</comment>
<dbReference type="Proteomes" id="UP000261739">
    <property type="component" value="Unassembled WGS sequence"/>
</dbReference>
<reference evidence="6 7" key="1">
    <citation type="journal article" date="2018" name="Nat. Biotechnol.">
        <title>A standardized bacterial taxonomy based on genome phylogeny substantially revises the tree of life.</title>
        <authorList>
            <person name="Parks D.H."/>
            <person name="Chuvochina M."/>
            <person name="Waite D.W."/>
            <person name="Rinke C."/>
            <person name="Skarshewski A."/>
            <person name="Chaumeil P.A."/>
            <person name="Hugenholtz P."/>
        </authorList>
    </citation>
    <scope>NUCLEOTIDE SEQUENCE [LARGE SCALE GENOMIC DNA]</scope>
    <source>
        <strain evidence="6">UBA11247</strain>
    </source>
</reference>
<sequence length="211" mass="21777">MADRNPDRIPLEEVATDQRPSVRAFREAGEASYEDAASVEALRVSSAELSAAGALPPDDIAAVEDVDLGDFSVRVYDPRGGNSSGSTGPSPVILYAHGGGWVIGSVDTHDSVARRLCSGTGLPVVSVNYRLAPEHPFPVPYTDCADALAWVRDAASDRHWDPDRVVVSGDSAGGGIAAGLASVPAAQVAGTTVVAQVLLYPSVDLAQVAEA</sequence>
<keyword evidence="2 6" id="KW-0378">Hydrolase</keyword>
<evidence type="ECO:0000313" key="7">
    <source>
        <dbReference type="Proteomes" id="UP000261739"/>
    </source>
</evidence>
<dbReference type="Pfam" id="PF07859">
    <property type="entry name" value="Abhydrolase_3"/>
    <property type="match status" value="1"/>
</dbReference>
<feature type="region of interest" description="Disordered" evidence="4">
    <location>
        <begin position="1"/>
        <end position="23"/>
    </location>
</feature>
<dbReference type="Gene3D" id="3.40.50.1820">
    <property type="entry name" value="alpha/beta hydrolase"/>
    <property type="match status" value="1"/>
</dbReference>
<dbReference type="AlphaFoldDB" id="A0A3D4T0R4"/>
<evidence type="ECO:0000259" key="5">
    <source>
        <dbReference type="Pfam" id="PF07859"/>
    </source>
</evidence>
<dbReference type="InterPro" id="IPR033140">
    <property type="entry name" value="Lipase_GDXG_put_SER_AS"/>
</dbReference>
<dbReference type="EMBL" id="DQID01000258">
    <property type="protein sequence ID" value="HCT15103.1"/>
    <property type="molecule type" value="Genomic_DNA"/>
</dbReference>
<protein>
    <submittedName>
        <fullName evidence="6">Alpha/beta hydrolase</fullName>
    </submittedName>
</protein>
<dbReference type="PANTHER" id="PTHR48081:SF8">
    <property type="entry name" value="ALPHA_BETA HYDROLASE FOLD-3 DOMAIN-CONTAINING PROTEIN-RELATED"/>
    <property type="match status" value="1"/>
</dbReference>
<dbReference type="InterPro" id="IPR013094">
    <property type="entry name" value="AB_hydrolase_3"/>
</dbReference>
<accession>A0A3D4T0R4</accession>
<dbReference type="PANTHER" id="PTHR48081">
    <property type="entry name" value="AB HYDROLASE SUPERFAMILY PROTEIN C4A8.06C"/>
    <property type="match status" value="1"/>
</dbReference>
<evidence type="ECO:0000256" key="2">
    <source>
        <dbReference type="ARBA" id="ARBA00022801"/>
    </source>
</evidence>
<feature type="compositionally biased region" description="Basic and acidic residues" evidence="4">
    <location>
        <begin position="1"/>
        <end position="11"/>
    </location>
</feature>
<dbReference type="PROSITE" id="PS01174">
    <property type="entry name" value="LIPASE_GDXG_SER"/>
    <property type="match status" value="1"/>
</dbReference>
<name>A0A3D4T0R4_9CORY</name>
<evidence type="ECO:0000313" key="6">
    <source>
        <dbReference type="EMBL" id="HCT15103.1"/>
    </source>
</evidence>
<evidence type="ECO:0000256" key="4">
    <source>
        <dbReference type="SAM" id="MobiDB-lite"/>
    </source>
</evidence>